<name>A0A836AJM7_SHEEP</name>
<feature type="active site" evidence="26">
    <location>
        <position position="410"/>
    </location>
</feature>
<evidence type="ECO:0000256" key="3">
    <source>
        <dbReference type="ARBA" id="ARBA00008601"/>
    </source>
</evidence>
<dbReference type="InterPro" id="IPR016130">
    <property type="entry name" value="Tyr_Pase_AS"/>
</dbReference>
<feature type="binding site" evidence="26">
    <location>
        <position position="413"/>
    </location>
    <ligand>
        <name>Zn(2+)</name>
        <dbReference type="ChEBI" id="CHEBI:29105"/>
        <note>catalytic</note>
    </ligand>
</feature>
<evidence type="ECO:0000259" key="32">
    <source>
        <dbReference type="PROSITE" id="PS51864"/>
    </source>
</evidence>
<dbReference type="SUPFAM" id="SSF52821">
    <property type="entry name" value="Rhodanese/Cell cycle control phosphatase"/>
    <property type="match status" value="1"/>
</dbReference>
<evidence type="ECO:0000256" key="28">
    <source>
        <dbReference type="SAM" id="MobiDB-lite"/>
    </source>
</evidence>
<evidence type="ECO:0000256" key="26">
    <source>
        <dbReference type="PROSITE-ProRule" id="PRU01211"/>
    </source>
</evidence>
<dbReference type="SMART" id="SM00195">
    <property type="entry name" value="DSPc"/>
    <property type="match status" value="1"/>
</dbReference>
<evidence type="ECO:0000256" key="22">
    <source>
        <dbReference type="ARBA" id="ARBA00057258"/>
    </source>
</evidence>
<dbReference type="PROSITE" id="PS00383">
    <property type="entry name" value="TYR_PHOSPHATASE_1"/>
    <property type="match status" value="1"/>
</dbReference>
<evidence type="ECO:0000259" key="29">
    <source>
        <dbReference type="PROSITE" id="PS50054"/>
    </source>
</evidence>
<dbReference type="Gene3D" id="3.90.190.10">
    <property type="entry name" value="Protein tyrosine phosphatase superfamily"/>
    <property type="match status" value="1"/>
</dbReference>
<evidence type="ECO:0000256" key="27">
    <source>
        <dbReference type="RuleBase" id="RU361183"/>
    </source>
</evidence>
<comment type="catalytic activity">
    <reaction evidence="21">
        <text>O-phospho-L-tyrosyl-[protein] + H2O = L-tyrosyl-[protein] + phosphate</text>
        <dbReference type="Rhea" id="RHEA:10684"/>
        <dbReference type="Rhea" id="RHEA-COMP:10136"/>
        <dbReference type="Rhea" id="RHEA-COMP:20101"/>
        <dbReference type="ChEBI" id="CHEBI:15377"/>
        <dbReference type="ChEBI" id="CHEBI:43474"/>
        <dbReference type="ChEBI" id="CHEBI:46858"/>
        <dbReference type="ChEBI" id="CHEBI:61978"/>
        <dbReference type="EC" id="3.1.3.48"/>
    </reaction>
    <physiologicalReaction direction="left-to-right" evidence="21">
        <dbReference type="Rhea" id="RHEA:10685"/>
    </physiologicalReaction>
</comment>
<keyword evidence="5" id="KW-0963">Cytoplasm</keyword>
<dbReference type="GO" id="GO:0005886">
    <property type="term" value="C:plasma membrane"/>
    <property type="evidence" value="ECO:0007669"/>
    <property type="project" value="UniProtKB-SubCell"/>
</dbReference>
<dbReference type="InterPro" id="IPR006026">
    <property type="entry name" value="Peptidase_Metallo"/>
</dbReference>
<comment type="caution">
    <text evidence="33">The sequence shown here is derived from an EMBL/GenBank/DDBJ whole genome shotgun (WGS) entry which is preliminary data.</text>
</comment>
<accession>A0A836AJM7</accession>
<keyword evidence="13" id="KW-0472">Membrane</keyword>
<feature type="binding site" evidence="26">
    <location>
        <position position="419"/>
    </location>
    <ligand>
        <name>Zn(2+)</name>
        <dbReference type="ChEBI" id="CHEBI:29105"/>
        <note>catalytic</note>
    </ligand>
</feature>
<dbReference type="CDD" id="cd01446">
    <property type="entry name" value="DSP_MapKP"/>
    <property type="match status" value="1"/>
</dbReference>
<dbReference type="SUPFAM" id="SSF52799">
    <property type="entry name" value="(Phosphotyrosine protein) phosphatases II"/>
    <property type="match status" value="1"/>
</dbReference>
<dbReference type="PRINTS" id="PR00480">
    <property type="entry name" value="ASTACIN"/>
</dbReference>
<evidence type="ECO:0000256" key="19">
    <source>
        <dbReference type="ARBA" id="ARBA00037865"/>
    </source>
</evidence>
<evidence type="ECO:0000256" key="21">
    <source>
        <dbReference type="ARBA" id="ARBA00051341"/>
    </source>
</evidence>
<evidence type="ECO:0000256" key="14">
    <source>
        <dbReference type="ARBA" id="ARBA00023145"/>
    </source>
</evidence>
<dbReference type="CDD" id="cd14641">
    <property type="entry name" value="DSP_DUSP2"/>
    <property type="match status" value="1"/>
</dbReference>
<gene>
    <name evidence="33" type="ORF">JEQ12_014199</name>
</gene>
<comment type="function">
    <text evidence="23">Dephosphorylates both phosphorylated Thr and Tyr residues in MAPK1, and dephosphorylation of phosphotyrosine is slightly faster than that of phosphothreonine. Can dephosphorylate MAPK1.</text>
</comment>
<keyword evidence="7 26" id="KW-0479">Metal-binding</keyword>
<dbReference type="EC" id="3.4.24.-" evidence="27"/>
<keyword evidence="17" id="KW-0278">Fertilization</keyword>
<dbReference type="InterPro" id="IPR001506">
    <property type="entry name" value="Peptidase_M12A"/>
</dbReference>
<evidence type="ECO:0000259" key="30">
    <source>
        <dbReference type="PROSITE" id="PS50056"/>
    </source>
</evidence>
<evidence type="ECO:0000256" key="16">
    <source>
        <dbReference type="ARBA" id="ARBA00023242"/>
    </source>
</evidence>
<comment type="subcellular location">
    <subcellularLocation>
        <location evidence="2">Cell membrane</location>
    </subcellularLocation>
    <subcellularLocation>
        <location evidence="19">Cytoplasmic vesicle</location>
        <location evidence="19">Secretory vesicle</location>
        <location evidence="19">Cortical granule</location>
    </subcellularLocation>
    <subcellularLocation>
        <location evidence="1">Nucleus</location>
    </subcellularLocation>
</comment>
<evidence type="ECO:0000256" key="25">
    <source>
        <dbReference type="ARBA" id="ARBA00065652"/>
    </source>
</evidence>
<evidence type="ECO:0000256" key="10">
    <source>
        <dbReference type="ARBA" id="ARBA00022833"/>
    </source>
</evidence>
<keyword evidence="9 26" id="KW-0378">Hydrolase</keyword>
<evidence type="ECO:0000256" key="2">
    <source>
        <dbReference type="ARBA" id="ARBA00004236"/>
    </source>
</evidence>
<feature type="domain" description="Tyrosine-protein phosphatase" evidence="29">
    <location>
        <begin position="171"/>
        <end position="312"/>
    </location>
</feature>
<dbReference type="InterPro" id="IPR000387">
    <property type="entry name" value="Tyr_Pase_dom"/>
</dbReference>
<dbReference type="FunFam" id="3.40.250.10:FF:000034">
    <property type="entry name" value="Dual specificity phosphatase 2"/>
    <property type="match status" value="1"/>
</dbReference>
<comment type="subunit">
    <text evidence="24">Interacts with MAPK14; this interaction does not lead to catalytic activation of DUSP2 and dephosphrylation of MAPK14.</text>
</comment>
<dbReference type="SUPFAM" id="SSF55486">
    <property type="entry name" value="Metalloproteases ('zincins'), catalytic domain"/>
    <property type="match status" value="1"/>
</dbReference>
<comment type="subunit">
    <text evidence="25">Interacts (via N-terminal domain) with SPACA3; the interaction occurs during fertilization.</text>
</comment>
<feature type="domain" description="Peptidase M12A" evidence="32">
    <location>
        <begin position="316"/>
        <end position="509"/>
    </location>
</feature>
<evidence type="ECO:0000259" key="31">
    <source>
        <dbReference type="PROSITE" id="PS50206"/>
    </source>
</evidence>
<protein>
    <recommendedName>
        <fullName evidence="27">Metalloendopeptidase</fullName>
        <ecNumber evidence="27">3.4.24.-</ecNumber>
    </recommendedName>
</protein>
<dbReference type="InterPro" id="IPR036873">
    <property type="entry name" value="Rhodanese-like_dom_sf"/>
</dbReference>
<dbReference type="InterPro" id="IPR024079">
    <property type="entry name" value="MetalloPept_cat_dom_sf"/>
</dbReference>
<dbReference type="FunFam" id="3.90.190.10:FF:000015">
    <property type="entry name" value="Dual specificity phosphatase 4"/>
    <property type="match status" value="1"/>
</dbReference>
<dbReference type="GO" id="GO:0005634">
    <property type="term" value="C:nucleus"/>
    <property type="evidence" value="ECO:0007669"/>
    <property type="project" value="UniProtKB-SubCell"/>
</dbReference>
<dbReference type="GO" id="GO:0008270">
    <property type="term" value="F:zinc ion binding"/>
    <property type="evidence" value="ECO:0007669"/>
    <property type="project" value="UniProtKB-UniRule"/>
</dbReference>
<feature type="compositionally biased region" description="Low complexity" evidence="28">
    <location>
        <begin position="587"/>
        <end position="596"/>
    </location>
</feature>
<dbReference type="PROSITE" id="PS50054">
    <property type="entry name" value="TYR_PHOSPHATASE_DUAL"/>
    <property type="match status" value="1"/>
</dbReference>
<dbReference type="InterPro" id="IPR000340">
    <property type="entry name" value="Dual-sp_phosphatase_cat-dom"/>
</dbReference>
<feature type="binding site" evidence="26">
    <location>
        <position position="409"/>
    </location>
    <ligand>
        <name>Zn(2+)</name>
        <dbReference type="ChEBI" id="CHEBI:29105"/>
        <note>catalytic</note>
    </ligand>
</feature>
<comment type="catalytic activity">
    <reaction evidence="20">
        <text>O-phospho-L-threonyl-[protein] + H2O = L-threonyl-[protein] + phosphate</text>
        <dbReference type="Rhea" id="RHEA:47004"/>
        <dbReference type="Rhea" id="RHEA-COMP:11060"/>
        <dbReference type="Rhea" id="RHEA-COMP:11605"/>
        <dbReference type="ChEBI" id="CHEBI:15377"/>
        <dbReference type="ChEBI" id="CHEBI:30013"/>
        <dbReference type="ChEBI" id="CHEBI:43474"/>
        <dbReference type="ChEBI" id="CHEBI:61977"/>
        <dbReference type="EC" id="3.1.3.16"/>
    </reaction>
    <physiologicalReaction direction="left-to-right" evidence="20">
        <dbReference type="Rhea" id="RHEA:47005"/>
    </physiologicalReaction>
</comment>
<dbReference type="Pfam" id="PF00782">
    <property type="entry name" value="DSPc"/>
    <property type="match status" value="1"/>
</dbReference>
<keyword evidence="11" id="KW-0904">Protein phosphatase</keyword>
<keyword evidence="4" id="KW-1003">Cell membrane</keyword>
<dbReference type="SMART" id="SM00235">
    <property type="entry name" value="ZnMc"/>
    <property type="match status" value="1"/>
</dbReference>
<evidence type="ECO:0000256" key="8">
    <source>
        <dbReference type="ARBA" id="ARBA00022729"/>
    </source>
</evidence>
<keyword evidence="18" id="KW-0968">Cytoplasmic vesicle</keyword>
<dbReference type="GO" id="GO:0007338">
    <property type="term" value="P:single fertilization"/>
    <property type="evidence" value="ECO:0007669"/>
    <property type="project" value="UniProtKB-KW"/>
</dbReference>
<feature type="region of interest" description="Disordered" evidence="28">
    <location>
        <begin position="548"/>
        <end position="608"/>
    </location>
</feature>
<keyword evidence="12 26" id="KW-0482">Metalloprotease</keyword>
<dbReference type="GO" id="GO:0004725">
    <property type="term" value="F:protein tyrosine phosphatase activity"/>
    <property type="evidence" value="ECO:0007669"/>
    <property type="project" value="UniProtKB-EC"/>
</dbReference>
<evidence type="ECO:0000256" key="1">
    <source>
        <dbReference type="ARBA" id="ARBA00004123"/>
    </source>
</evidence>
<evidence type="ECO:0000256" key="9">
    <source>
        <dbReference type="ARBA" id="ARBA00022801"/>
    </source>
</evidence>
<organism evidence="33 34">
    <name type="scientific">Ovis aries</name>
    <name type="common">Sheep</name>
    <dbReference type="NCBI Taxonomy" id="9940"/>
    <lineage>
        <taxon>Eukaryota</taxon>
        <taxon>Metazoa</taxon>
        <taxon>Chordata</taxon>
        <taxon>Craniata</taxon>
        <taxon>Vertebrata</taxon>
        <taxon>Euteleostomi</taxon>
        <taxon>Mammalia</taxon>
        <taxon>Eutheria</taxon>
        <taxon>Laurasiatheria</taxon>
        <taxon>Artiodactyla</taxon>
        <taxon>Ruminantia</taxon>
        <taxon>Pecora</taxon>
        <taxon>Bovidae</taxon>
        <taxon>Caprinae</taxon>
        <taxon>Ovis</taxon>
    </lineage>
</organism>
<evidence type="ECO:0000256" key="7">
    <source>
        <dbReference type="ARBA" id="ARBA00022723"/>
    </source>
</evidence>
<keyword evidence="14" id="KW-0865">Zymogen</keyword>
<evidence type="ECO:0000256" key="12">
    <source>
        <dbReference type="ARBA" id="ARBA00023049"/>
    </source>
</evidence>
<evidence type="ECO:0000256" key="18">
    <source>
        <dbReference type="ARBA" id="ARBA00023329"/>
    </source>
</evidence>
<dbReference type="GO" id="GO:0043409">
    <property type="term" value="P:negative regulation of MAPK cascade"/>
    <property type="evidence" value="ECO:0007669"/>
    <property type="project" value="TreeGrafter"/>
</dbReference>
<sequence>MGLEAARELDCAALGALLREPREAERTLVLDCRPFLAFCRRHVRAARPVPWNALLRRRSRGPPAAALACLLPDRALRARLARGELARAVVLDEGSASVADLPPDGPARALLAALLHETRAGPTAVCFLPGGFDRFQACCPDLCSESPVPAMAPDNDNGRSDSRAPSYDQGGPVEILPYLYLGSCSHSSDLQGLRACGITAVLNVSASCPNHFEGLLRYKSIPVEDNQMVEISAWFPEAIGFIDSVKNSGGRVLVHCQAGISRSATICLAYLIQSRRVRLDEAFDFVKQRRGVISPNFSFMGQLLQFETQSPFRLFSATSSKWPKNGGVVEVPFLLSSKYDKPSRRVILEAFAEFERFTCIRFVAYDGQRDFISIVPMTGCFSSIGRSGGMQVVSLGPSCLQRGPGIVLHELMHVLGFWHEHSRADRDRYIRVNWNEILPGFEMNFIKSRSSNMLVPYDYSSVMHYGRLAFSRRGLPTITPLWARSVPIGQRWNLSNSDIARVRRFYDCSPSGHEPSGRGLQTPGGGRSPTPGSRSPLQQLLKALLEESSRSDPRGFGAEDQHAAARSEESLRAWKPPTLRNSEVKASADPAPSAPSFLPEAKAWGSLS</sequence>
<feature type="compositionally biased region" description="Basic and acidic residues" evidence="28">
    <location>
        <begin position="548"/>
        <end position="572"/>
    </location>
</feature>
<dbReference type="SMART" id="SM00450">
    <property type="entry name" value="RHOD"/>
    <property type="match status" value="1"/>
</dbReference>
<feature type="domain" description="Rhodanese" evidence="31">
    <location>
        <begin position="23"/>
        <end position="144"/>
    </location>
</feature>
<evidence type="ECO:0000256" key="24">
    <source>
        <dbReference type="ARBA" id="ARBA00065606"/>
    </source>
</evidence>
<comment type="similarity">
    <text evidence="3">Belongs to the protein-tyrosine phosphatase family. Non-receptor class dual specificity subfamily.</text>
</comment>
<dbReference type="FunFam" id="3.40.390.10:FF:000036">
    <property type="entry name" value="Metalloendopeptidase"/>
    <property type="match status" value="1"/>
</dbReference>
<keyword evidence="6 26" id="KW-0645">Protease</keyword>
<comment type="caution">
    <text evidence="26">Lacks conserved residue(s) required for the propagation of feature annotation.</text>
</comment>
<evidence type="ECO:0000256" key="15">
    <source>
        <dbReference type="ARBA" id="ARBA00023157"/>
    </source>
</evidence>
<evidence type="ECO:0000313" key="33">
    <source>
        <dbReference type="EMBL" id="KAG5211770.1"/>
    </source>
</evidence>
<dbReference type="GO" id="GO:0060473">
    <property type="term" value="C:cortical granule"/>
    <property type="evidence" value="ECO:0007669"/>
    <property type="project" value="UniProtKB-SubCell"/>
</dbReference>
<evidence type="ECO:0000256" key="23">
    <source>
        <dbReference type="ARBA" id="ARBA00057539"/>
    </source>
</evidence>
<comment type="function">
    <text evidence="22">Oocyte-specific oolemmal receptor involved in sperm and egg adhesion and fertilization. Plays a role in the polyspermy inhibition. Probably acts as a protease for the post-fertilization cleavage of ZP2. Cleaves the sperm-binding ZP2 at the surface of the zona pellucida after fertilization and cortical granule exocytosis, rendering the zona pellucida unable to support further sperm binding.</text>
</comment>
<dbReference type="PROSITE" id="PS50056">
    <property type="entry name" value="TYR_PHOSPHATASE_2"/>
    <property type="match status" value="1"/>
</dbReference>
<dbReference type="Pfam" id="PF01400">
    <property type="entry name" value="Astacin"/>
    <property type="match status" value="1"/>
</dbReference>
<evidence type="ECO:0000256" key="4">
    <source>
        <dbReference type="ARBA" id="ARBA00022475"/>
    </source>
</evidence>
<keyword evidence="10 26" id="KW-0862">Zinc</keyword>
<comment type="cofactor">
    <cofactor evidence="26 27">
        <name>Zn(2+)</name>
        <dbReference type="ChEBI" id="CHEBI:29105"/>
    </cofactor>
    <text evidence="26 27">Binds 1 zinc ion per subunit.</text>
</comment>
<dbReference type="GO" id="GO:0001706">
    <property type="term" value="P:endoderm formation"/>
    <property type="evidence" value="ECO:0007669"/>
    <property type="project" value="TreeGrafter"/>
</dbReference>
<evidence type="ECO:0000256" key="13">
    <source>
        <dbReference type="ARBA" id="ARBA00023136"/>
    </source>
</evidence>
<dbReference type="PANTHER" id="PTHR10159:SF109">
    <property type="entry name" value="DUAL SPECIFICITY PROTEIN PHOSPHATASE 2"/>
    <property type="match status" value="1"/>
</dbReference>
<keyword evidence="15" id="KW-1015">Disulfide bond</keyword>
<dbReference type="EMBL" id="JAEMGP010000003">
    <property type="protein sequence ID" value="KAG5211770.1"/>
    <property type="molecule type" value="Genomic_DNA"/>
</dbReference>
<dbReference type="PROSITE" id="PS50206">
    <property type="entry name" value="RHODANESE_3"/>
    <property type="match status" value="1"/>
</dbReference>
<evidence type="ECO:0000256" key="6">
    <source>
        <dbReference type="ARBA" id="ARBA00022670"/>
    </source>
</evidence>
<evidence type="ECO:0000256" key="17">
    <source>
        <dbReference type="ARBA" id="ARBA00023279"/>
    </source>
</evidence>
<dbReference type="AlphaFoldDB" id="A0A836AJM7"/>
<dbReference type="Gene3D" id="3.40.250.10">
    <property type="entry name" value="Rhodanese-like domain"/>
    <property type="match status" value="1"/>
</dbReference>
<reference evidence="33 34" key="1">
    <citation type="submission" date="2020-12" db="EMBL/GenBank/DDBJ databases">
        <title>De novo assembly of Tibetan sheep genome.</title>
        <authorList>
            <person name="Li X."/>
        </authorList>
    </citation>
    <scope>NUCLEOTIDE SEQUENCE [LARGE SCALE GENOMIC DNA]</scope>
    <source>
        <tissue evidence="33">Heart</tissue>
    </source>
</reference>
<dbReference type="GO" id="GO:0006508">
    <property type="term" value="P:proteolysis"/>
    <property type="evidence" value="ECO:0007669"/>
    <property type="project" value="UniProtKB-KW"/>
</dbReference>
<evidence type="ECO:0000313" key="34">
    <source>
        <dbReference type="Proteomes" id="UP000664991"/>
    </source>
</evidence>
<dbReference type="InterPro" id="IPR001763">
    <property type="entry name" value="Rhodanese-like_dom"/>
</dbReference>
<dbReference type="InterPro" id="IPR020422">
    <property type="entry name" value="TYR_PHOSPHATASE_DUAL_dom"/>
</dbReference>
<keyword evidence="8" id="KW-0732">Signal</keyword>
<proteinExistence type="inferred from homology"/>
<keyword evidence="16" id="KW-0539">Nucleus</keyword>
<dbReference type="PROSITE" id="PS51864">
    <property type="entry name" value="ASTACIN"/>
    <property type="match status" value="1"/>
</dbReference>
<dbReference type="PANTHER" id="PTHR10159">
    <property type="entry name" value="DUAL SPECIFICITY PROTEIN PHOSPHATASE"/>
    <property type="match status" value="1"/>
</dbReference>
<evidence type="ECO:0000256" key="20">
    <source>
        <dbReference type="ARBA" id="ARBA00048832"/>
    </source>
</evidence>
<dbReference type="Gene3D" id="3.40.390.10">
    <property type="entry name" value="Collagenase (Catalytic Domain)"/>
    <property type="match status" value="1"/>
</dbReference>
<evidence type="ECO:0000256" key="5">
    <source>
        <dbReference type="ARBA" id="ARBA00022490"/>
    </source>
</evidence>
<dbReference type="Proteomes" id="UP000664991">
    <property type="component" value="Unassembled WGS sequence"/>
</dbReference>
<dbReference type="GO" id="GO:0004222">
    <property type="term" value="F:metalloendopeptidase activity"/>
    <property type="evidence" value="ECO:0007669"/>
    <property type="project" value="UniProtKB-UniRule"/>
</dbReference>
<dbReference type="GO" id="GO:0004722">
    <property type="term" value="F:protein serine/threonine phosphatase activity"/>
    <property type="evidence" value="ECO:0007669"/>
    <property type="project" value="UniProtKB-EC"/>
</dbReference>
<feature type="domain" description="Tyrosine specific protein phosphatases" evidence="30">
    <location>
        <begin position="236"/>
        <end position="290"/>
    </location>
</feature>
<dbReference type="InterPro" id="IPR029021">
    <property type="entry name" value="Prot-tyrosine_phosphatase-like"/>
</dbReference>
<feature type="region of interest" description="Disordered" evidence="28">
    <location>
        <begin position="510"/>
        <end position="535"/>
    </location>
</feature>
<evidence type="ECO:0000256" key="11">
    <source>
        <dbReference type="ARBA" id="ARBA00022912"/>
    </source>
</evidence>